<evidence type="ECO:0000313" key="3">
    <source>
        <dbReference type="EMBL" id="KAJ2789101.1"/>
    </source>
</evidence>
<keyword evidence="1" id="KW-1133">Transmembrane helix</keyword>
<proteinExistence type="predicted"/>
<dbReference type="SMART" id="SM00271">
    <property type="entry name" value="DnaJ"/>
    <property type="match status" value="1"/>
</dbReference>
<gene>
    <name evidence="3" type="primary">SEC63_2</name>
    <name evidence="3" type="ORF">H4R20_007243</name>
</gene>
<dbReference type="Gene3D" id="1.10.287.110">
    <property type="entry name" value="DnaJ domain"/>
    <property type="match status" value="1"/>
</dbReference>
<sequence>MFPFFCTYSPLRILKYALLVEGDAAASKPQTPKLRSRKPRAKSSGPSIKVVLILVGWALIFILSYKVKTTEVKEAKMWDPYEVLGIDNGETEEVIRRAYRKLSLKWHPDKVDKEMKEKAGEMMAEINRAHKTLTNAEARENYEKYGNPDGMQTQSMGIALPKLLVEAHTSPFVLALYGLLFGFIMPFYVGRWWYNSTRFQKDHILNPTMSTFFKNIREHISQRNLIELLTAAG</sequence>
<dbReference type="OrthoDB" id="1734229at2759"/>
<evidence type="ECO:0000256" key="1">
    <source>
        <dbReference type="SAM" id="Phobius"/>
    </source>
</evidence>
<comment type="caution">
    <text evidence="3">The sequence shown here is derived from an EMBL/GenBank/DDBJ whole genome shotgun (WGS) entry which is preliminary data.</text>
</comment>
<dbReference type="GO" id="GO:0008320">
    <property type="term" value="F:protein transmembrane transporter activity"/>
    <property type="evidence" value="ECO:0007669"/>
    <property type="project" value="TreeGrafter"/>
</dbReference>
<feature type="domain" description="J" evidence="2">
    <location>
        <begin position="79"/>
        <end position="146"/>
    </location>
</feature>
<dbReference type="InterPro" id="IPR036869">
    <property type="entry name" value="J_dom_sf"/>
</dbReference>
<evidence type="ECO:0000259" key="2">
    <source>
        <dbReference type="PROSITE" id="PS50076"/>
    </source>
</evidence>
<dbReference type="AlphaFoldDB" id="A0A9W8HT72"/>
<dbReference type="Proteomes" id="UP001140094">
    <property type="component" value="Unassembled WGS sequence"/>
</dbReference>
<dbReference type="PROSITE" id="PS50076">
    <property type="entry name" value="DNAJ_2"/>
    <property type="match status" value="1"/>
</dbReference>
<dbReference type="EMBL" id="JANBUO010003900">
    <property type="protein sequence ID" value="KAJ2789101.1"/>
    <property type="molecule type" value="Genomic_DNA"/>
</dbReference>
<dbReference type="PANTHER" id="PTHR24075:SF0">
    <property type="entry name" value="TRANSLOCATION PROTEIN SEC63 HOMOLOG"/>
    <property type="match status" value="1"/>
</dbReference>
<keyword evidence="4" id="KW-1185">Reference proteome</keyword>
<dbReference type="GO" id="GO:0006614">
    <property type="term" value="P:SRP-dependent cotranslational protein targeting to membrane"/>
    <property type="evidence" value="ECO:0007669"/>
    <property type="project" value="TreeGrafter"/>
</dbReference>
<keyword evidence="1" id="KW-0812">Transmembrane</keyword>
<dbReference type="GO" id="GO:0031207">
    <property type="term" value="C:Sec62/Sec63 complex"/>
    <property type="evidence" value="ECO:0007669"/>
    <property type="project" value="TreeGrafter"/>
</dbReference>
<organism evidence="3 4">
    <name type="scientific">Coemansia guatemalensis</name>
    <dbReference type="NCBI Taxonomy" id="2761395"/>
    <lineage>
        <taxon>Eukaryota</taxon>
        <taxon>Fungi</taxon>
        <taxon>Fungi incertae sedis</taxon>
        <taxon>Zoopagomycota</taxon>
        <taxon>Kickxellomycotina</taxon>
        <taxon>Kickxellomycetes</taxon>
        <taxon>Kickxellales</taxon>
        <taxon>Kickxellaceae</taxon>
        <taxon>Coemansia</taxon>
    </lineage>
</organism>
<dbReference type="GO" id="GO:0006620">
    <property type="term" value="P:post-translational protein targeting to endoplasmic reticulum membrane"/>
    <property type="evidence" value="ECO:0007669"/>
    <property type="project" value="TreeGrafter"/>
</dbReference>
<dbReference type="CDD" id="cd06257">
    <property type="entry name" value="DnaJ"/>
    <property type="match status" value="1"/>
</dbReference>
<dbReference type="PRINTS" id="PR00625">
    <property type="entry name" value="JDOMAIN"/>
</dbReference>
<dbReference type="PANTHER" id="PTHR24075">
    <property type="entry name" value="SEC63 DOMAIN-CONTAINING"/>
    <property type="match status" value="1"/>
</dbReference>
<reference evidence="3" key="1">
    <citation type="submission" date="2022-07" db="EMBL/GenBank/DDBJ databases">
        <title>Phylogenomic reconstructions and comparative analyses of Kickxellomycotina fungi.</title>
        <authorList>
            <person name="Reynolds N.K."/>
            <person name="Stajich J.E."/>
            <person name="Barry K."/>
            <person name="Grigoriev I.V."/>
            <person name="Crous P."/>
            <person name="Smith M.E."/>
        </authorList>
    </citation>
    <scope>NUCLEOTIDE SEQUENCE</scope>
    <source>
        <strain evidence="3">NRRL 1565</strain>
    </source>
</reference>
<keyword evidence="1" id="KW-0472">Membrane</keyword>
<dbReference type="SUPFAM" id="SSF46565">
    <property type="entry name" value="Chaperone J-domain"/>
    <property type="match status" value="1"/>
</dbReference>
<name>A0A9W8HT72_9FUNG</name>
<dbReference type="Pfam" id="PF00226">
    <property type="entry name" value="DnaJ"/>
    <property type="match status" value="1"/>
</dbReference>
<feature type="transmembrane region" description="Helical" evidence="1">
    <location>
        <begin position="47"/>
        <end position="67"/>
    </location>
</feature>
<dbReference type="InterPro" id="IPR001623">
    <property type="entry name" value="DnaJ_domain"/>
</dbReference>
<accession>A0A9W8HT72</accession>
<protein>
    <submittedName>
        <fullName evidence="3">Secretory subunit</fullName>
    </submittedName>
</protein>
<feature type="non-terminal residue" evidence="3">
    <location>
        <position position="233"/>
    </location>
</feature>
<evidence type="ECO:0000313" key="4">
    <source>
        <dbReference type="Proteomes" id="UP001140094"/>
    </source>
</evidence>
<feature type="transmembrane region" description="Helical" evidence="1">
    <location>
        <begin position="172"/>
        <end position="194"/>
    </location>
</feature>
<dbReference type="GO" id="GO:0003723">
    <property type="term" value="F:RNA binding"/>
    <property type="evidence" value="ECO:0007669"/>
    <property type="project" value="TreeGrafter"/>
</dbReference>